<keyword evidence="1" id="KW-1133">Transmembrane helix</keyword>
<sequence length="31" mass="3897">MCIYFFLWWTNIYAWIQCFVITSCIFGHIYI</sequence>
<evidence type="ECO:0000313" key="2">
    <source>
        <dbReference type="EMBL" id="QHT28036.1"/>
    </source>
</evidence>
<feature type="transmembrane region" description="Helical" evidence="1">
    <location>
        <begin position="12"/>
        <end position="30"/>
    </location>
</feature>
<accession>A0A6C0EFT4</accession>
<keyword evidence="1" id="KW-0472">Membrane</keyword>
<protein>
    <submittedName>
        <fullName evidence="2">Uncharacterized protein</fullName>
    </submittedName>
</protein>
<dbReference type="AlphaFoldDB" id="A0A6C0EFT4"/>
<name>A0A6C0EFT4_9ZZZZ</name>
<dbReference type="EMBL" id="MN738851">
    <property type="protein sequence ID" value="QHT28036.1"/>
    <property type="molecule type" value="Genomic_DNA"/>
</dbReference>
<keyword evidence="1" id="KW-0812">Transmembrane</keyword>
<evidence type="ECO:0000256" key="1">
    <source>
        <dbReference type="SAM" id="Phobius"/>
    </source>
</evidence>
<organism evidence="2">
    <name type="scientific">viral metagenome</name>
    <dbReference type="NCBI Taxonomy" id="1070528"/>
    <lineage>
        <taxon>unclassified sequences</taxon>
        <taxon>metagenomes</taxon>
        <taxon>organismal metagenomes</taxon>
    </lineage>
</organism>
<reference evidence="2" key="1">
    <citation type="journal article" date="2020" name="Nature">
        <title>Giant virus diversity and host interactions through global metagenomics.</title>
        <authorList>
            <person name="Schulz F."/>
            <person name="Roux S."/>
            <person name="Paez-Espino D."/>
            <person name="Jungbluth S."/>
            <person name="Walsh D.A."/>
            <person name="Denef V.J."/>
            <person name="McMahon K.D."/>
            <person name="Konstantinidis K.T."/>
            <person name="Eloe-Fadrosh E.A."/>
            <person name="Kyrpides N.C."/>
            <person name="Woyke T."/>
        </authorList>
    </citation>
    <scope>NUCLEOTIDE SEQUENCE</scope>
    <source>
        <strain evidence="2">GVMAG-M-3300001348-25</strain>
    </source>
</reference>
<proteinExistence type="predicted"/>